<accession>A0ABR4IUA0</accession>
<evidence type="ECO:0000256" key="5">
    <source>
        <dbReference type="ARBA" id="ARBA00023242"/>
    </source>
</evidence>
<evidence type="ECO:0000256" key="4">
    <source>
        <dbReference type="ARBA" id="ARBA00023163"/>
    </source>
</evidence>
<proteinExistence type="inferred from homology"/>
<dbReference type="PANTHER" id="PTHR12780">
    <property type="entry name" value="RNA POLYMERASE III DNA DIRECTED , 39KD SUBUNIT-RELATED"/>
    <property type="match status" value="1"/>
</dbReference>
<reference evidence="7 8" key="1">
    <citation type="submission" date="2024-07" db="EMBL/GenBank/DDBJ databases">
        <title>Section-level genome sequencing and comparative genomics of Aspergillus sections Usti and Cavernicolus.</title>
        <authorList>
            <consortium name="Lawrence Berkeley National Laboratory"/>
            <person name="Nybo J.L."/>
            <person name="Vesth T.C."/>
            <person name="Theobald S."/>
            <person name="Frisvad J.C."/>
            <person name="Larsen T.O."/>
            <person name="Kjaerboelling I."/>
            <person name="Rothschild-Mancinelli K."/>
            <person name="Lyhne E.K."/>
            <person name="Kogle M.E."/>
            <person name="Barry K."/>
            <person name="Clum A."/>
            <person name="Na H."/>
            <person name="Ledsgaard L."/>
            <person name="Lin J."/>
            <person name="Lipzen A."/>
            <person name="Kuo A."/>
            <person name="Riley R."/>
            <person name="Mondo S."/>
            <person name="Labutti K."/>
            <person name="Haridas S."/>
            <person name="Pangalinan J."/>
            <person name="Salamov A.A."/>
            <person name="Simmons B.A."/>
            <person name="Magnuson J.K."/>
            <person name="Chen J."/>
            <person name="Drula E."/>
            <person name="Henrissat B."/>
            <person name="Wiebenga A."/>
            <person name="Lubbers R.J."/>
            <person name="Gomes A.C."/>
            <person name="Makela M.R."/>
            <person name="Stajich J."/>
            <person name="Grigoriev I.V."/>
            <person name="Mortensen U.H."/>
            <person name="De Vries R.P."/>
            <person name="Baker S.E."/>
            <person name="Andersen M.R."/>
        </authorList>
    </citation>
    <scope>NUCLEOTIDE SEQUENCE [LARGE SCALE GENOMIC DNA]</scope>
    <source>
        <strain evidence="7 8">CBS 123904</strain>
    </source>
</reference>
<comment type="subcellular location">
    <subcellularLocation>
        <location evidence="1 6">Nucleus</location>
    </subcellularLocation>
</comment>
<evidence type="ECO:0000256" key="2">
    <source>
        <dbReference type="ARBA" id="ARBA00011038"/>
    </source>
</evidence>
<evidence type="ECO:0000313" key="7">
    <source>
        <dbReference type="EMBL" id="KAL2831330.1"/>
    </source>
</evidence>
<protein>
    <recommendedName>
        <fullName evidence="6">DNA-directed RNA polymerase III subunit RPC6</fullName>
        <shortName evidence="6">RNA polymerase III subunit C6</shortName>
    </recommendedName>
</protein>
<keyword evidence="8" id="KW-1185">Reference proteome</keyword>
<organism evidence="7 8">
    <name type="scientific">Aspergillus pseudoustus</name>
    <dbReference type="NCBI Taxonomy" id="1810923"/>
    <lineage>
        <taxon>Eukaryota</taxon>
        <taxon>Fungi</taxon>
        <taxon>Dikarya</taxon>
        <taxon>Ascomycota</taxon>
        <taxon>Pezizomycotina</taxon>
        <taxon>Eurotiomycetes</taxon>
        <taxon>Eurotiomycetidae</taxon>
        <taxon>Eurotiales</taxon>
        <taxon>Aspergillaceae</taxon>
        <taxon>Aspergillus</taxon>
        <taxon>Aspergillus subgen. Nidulantes</taxon>
    </lineage>
</organism>
<dbReference type="InterPro" id="IPR036388">
    <property type="entry name" value="WH-like_DNA-bd_sf"/>
</dbReference>
<evidence type="ECO:0000256" key="3">
    <source>
        <dbReference type="ARBA" id="ARBA00022478"/>
    </source>
</evidence>
<comment type="caution">
    <text evidence="7">The sequence shown here is derived from an EMBL/GenBank/DDBJ whole genome shotgun (WGS) entry which is preliminary data.</text>
</comment>
<gene>
    <name evidence="7" type="ORF">BJY01DRAFT_108698</name>
</gene>
<dbReference type="SUPFAM" id="SSF46785">
    <property type="entry name" value="Winged helix' DNA-binding domain"/>
    <property type="match status" value="1"/>
</dbReference>
<keyword evidence="5 6" id="KW-0539">Nucleus</keyword>
<dbReference type="EMBL" id="JBFXLU010000285">
    <property type="protein sequence ID" value="KAL2831330.1"/>
    <property type="molecule type" value="Genomic_DNA"/>
</dbReference>
<evidence type="ECO:0000256" key="1">
    <source>
        <dbReference type="ARBA" id="ARBA00004123"/>
    </source>
</evidence>
<dbReference type="InterPro" id="IPR007832">
    <property type="entry name" value="RNA_pol_Rpc34"/>
</dbReference>
<comment type="function">
    <text evidence="6">DNA-dependent RNA polymerase catalyzes the transcription of DNA into RNA using the four ribonucleoside triphosphates as substrates. Specific peripheric component of RNA polymerase III which synthesizes small RNAs, such as 5S rRNA and tRNAs.</text>
</comment>
<dbReference type="Proteomes" id="UP001610446">
    <property type="component" value="Unassembled WGS sequence"/>
</dbReference>
<dbReference type="InterPro" id="IPR016049">
    <property type="entry name" value="RNA_pol_Rpc34-like"/>
</dbReference>
<dbReference type="PIRSF" id="PIRSF028763">
    <property type="entry name" value="RNA_pol_Rpc34"/>
    <property type="match status" value="1"/>
</dbReference>
<evidence type="ECO:0000256" key="6">
    <source>
        <dbReference type="PIRNR" id="PIRNR028763"/>
    </source>
</evidence>
<keyword evidence="4 6" id="KW-0804">Transcription</keyword>
<dbReference type="InterPro" id="IPR036390">
    <property type="entry name" value="WH_DNA-bd_sf"/>
</dbReference>
<dbReference type="Pfam" id="PF05158">
    <property type="entry name" value="RNA_pol_Rpc34"/>
    <property type="match status" value="1"/>
</dbReference>
<comment type="similarity">
    <text evidence="2 6">Belongs to the eukaryotic RPC34/RPC39 RNA polymerase subunit family.</text>
</comment>
<sequence>MASAGTSGGSVTELASRLYDACISKFSADHLFYQQDLLGLDIVPKSDLPLLLQCTQSLVDQKLFRLLQGKNDRLAWKIIPREDAEKLQNLSPDESLVYNVIHSTGRSGIWVRAIQSRTNLHKSILDRCLKSLEGKNYIKSVHNVKFPSRKMYMLAGLAPSEDVTGGAWFTDGVLDENFINVVSGFIEFSVSKKSWYEVPASDKARNKRIKTTDGSATVRSKDAAGQREYLPYPPGYKGYPTVAALTAAVNQSGITPVRLGEDSVTQLLEMLCYDNKLVALNNGEVYKSVKNPEQVKARQARKPDEDPSVVEDRLVRNGMTEVPCGQCPVFNLCVPGGAVSPENCEYFETWIHEKSPLSF</sequence>
<dbReference type="Gene3D" id="1.10.10.10">
    <property type="entry name" value="Winged helix-like DNA-binding domain superfamily/Winged helix DNA-binding domain"/>
    <property type="match status" value="1"/>
</dbReference>
<evidence type="ECO:0000313" key="8">
    <source>
        <dbReference type="Proteomes" id="UP001610446"/>
    </source>
</evidence>
<keyword evidence="3 6" id="KW-0240">DNA-directed RNA polymerase</keyword>
<name>A0ABR4IUA0_9EURO</name>